<reference evidence="2" key="1">
    <citation type="journal article" date="2011" name="Genome Res.">
        <title>Phylogeny-wide analysis of social amoeba genomes highlights ancient origins for complex intercellular communication.</title>
        <authorList>
            <person name="Heidel A.J."/>
            <person name="Lawal H.M."/>
            <person name="Felder M."/>
            <person name="Schilde C."/>
            <person name="Helps N.R."/>
            <person name="Tunggal B."/>
            <person name="Rivero F."/>
            <person name="John U."/>
            <person name="Schleicher M."/>
            <person name="Eichinger L."/>
            <person name="Platzer M."/>
            <person name="Noegel A.A."/>
            <person name="Schaap P."/>
            <person name="Gloeckner G."/>
        </authorList>
    </citation>
    <scope>NUCLEOTIDE SEQUENCE [LARGE SCALE GENOMIC DNA]</scope>
    <source>
        <strain evidence="2">SH3</strain>
    </source>
</reference>
<sequence length="98" mass="11477">MGDHQMGEVRDQQTRIIVDCINDTREFREELLPKPSLQEIMKEISKISTLQDNMNKDQEAIKQQINKLCESQEKMSKAQEAIKQQMNCQPILFPQKQS</sequence>
<gene>
    <name evidence="1" type="ORF">DFA_04503</name>
</gene>
<evidence type="ECO:0000313" key="2">
    <source>
        <dbReference type="Proteomes" id="UP000007797"/>
    </source>
</evidence>
<dbReference type="GeneID" id="14874394"/>
<protein>
    <submittedName>
        <fullName evidence="1">Uncharacterized protein</fullName>
    </submittedName>
</protein>
<dbReference type="EMBL" id="GL883009">
    <property type="protein sequence ID" value="EGG22385.1"/>
    <property type="molecule type" value="Genomic_DNA"/>
</dbReference>
<dbReference type="RefSeq" id="XP_004360236.1">
    <property type="nucleotide sequence ID" value="XM_004360179.1"/>
</dbReference>
<evidence type="ECO:0000313" key="1">
    <source>
        <dbReference type="EMBL" id="EGG22385.1"/>
    </source>
</evidence>
<dbReference type="AlphaFoldDB" id="F4PPS2"/>
<accession>F4PPS2</accession>
<dbReference type="KEGG" id="dfa:DFA_04503"/>
<organism evidence="1 2">
    <name type="scientific">Cavenderia fasciculata</name>
    <name type="common">Slime mold</name>
    <name type="synonym">Dictyostelium fasciculatum</name>
    <dbReference type="NCBI Taxonomy" id="261658"/>
    <lineage>
        <taxon>Eukaryota</taxon>
        <taxon>Amoebozoa</taxon>
        <taxon>Evosea</taxon>
        <taxon>Eumycetozoa</taxon>
        <taxon>Dictyostelia</taxon>
        <taxon>Acytosteliales</taxon>
        <taxon>Cavenderiaceae</taxon>
        <taxon>Cavenderia</taxon>
    </lineage>
</organism>
<proteinExistence type="predicted"/>
<dbReference type="Proteomes" id="UP000007797">
    <property type="component" value="Unassembled WGS sequence"/>
</dbReference>
<name>F4PPS2_CACFS</name>
<keyword evidence="2" id="KW-1185">Reference proteome</keyword>